<evidence type="ECO:0000259" key="1">
    <source>
        <dbReference type="PROSITE" id="PS51029"/>
    </source>
</evidence>
<dbReference type="InterPro" id="IPR039353">
    <property type="entry name" value="TF_Adf1"/>
</dbReference>
<dbReference type="OrthoDB" id="5803771at2759"/>
<dbReference type="PROSITE" id="PS51029">
    <property type="entry name" value="MADF"/>
    <property type="match status" value="1"/>
</dbReference>
<dbReference type="PANTHER" id="PTHR12243:SF67">
    <property type="entry name" value="COREPRESSOR OF PANGOLIN, ISOFORM A-RELATED"/>
    <property type="match status" value="1"/>
</dbReference>
<organism evidence="2 3">
    <name type="scientific">Acanthoscelides obtectus</name>
    <name type="common">Bean weevil</name>
    <name type="synonym">Bruchus obtectus</name>
    <dbReference type="NCBI Taxonomy" id="200917"/>
    <lineage>
        <taxon>Eukaryota</taxon>
        <taxon>Metazoa</taxon>
        <taxon>Ecdysozoa</taxon>
        <taxon>Arthropoda</taxon>
        <taxon>Hexapoda</taxon>
        <taxon>Insecta</taxon>
        <taxon>Pterygota</taxon>
        <taxon>Neoptera</taxon>
        <taxon>Endopterygota</taxon>
        <taxon>Coleoptera</taxon>
        <taxon>Polyphaga</taxon>
        <taxon>Cucujiformia</taxon>
        <taxon>Chrysomeloidea</taxon>
        <taxon>Chrysomelidae</taxon>
        <taxon>Bruchinae</taxon>
        <taxon>Bruchini</taxon>
        <taxon>Acanthoscelides</taxon>
    </lineage>
</organism>
<reference evidence="2" key="1">
    <citation type="submission" date="2022-03" db="EMBL/GenBank/DDBJ databases">
        <authorList>
            <person name="Sayadi A."/>
        </authorList>
    </citation>
    <scope>NUCLEOTIDE SEQUENCE</scope>
</reference>
<comment type="caution">
    <text evidence="2">The sequence shown here is derived from an EMBL/GenBank/DDBJ whole genome shotgun (WGS) entry which is preliminary data.</text>
</comment>
<dbReference type="Proteomes" id="UP001152888">
    <property type="component" value="Unassembled WGS sequence"/>
</dbReference>
<name>A0A9P0PZB3_ACAOB</name>
<dbReference type="Pfam" id="PF10545">
    <property type="entry name" value="MADF_DNA_bdg"/>
    <property type="match status" value="1"/>
</dbReference>
<dbReference type="EMBL" id="CAKOFQ010007374">
    <property type="protein sequence ID" value="CAH1999637.1"/>
    <property type="molecule type" value="Genomic_DNA"/>
</dbReference>
<keyword evidence="3" id="KW-1185">Reference proteome</keyword>
<accession>A0A9P0PZB3</accession>
<gene>
    <name evidence="2" type="ORF">ACAOBT_LOCUS25095</name>
</gene>
<dbReference type="AlphaFoldDB" id="A0A9P0PZB3"/>
<evidence type="ECO:0000313" key="3">
    <source>
        <dbReference type="Proteomes" id="UP001152888"/>
    </source>
</evidence>
<feature type="domain" description="MADF" evidence="1">
    <location>
        <begin position="1"/>
        <end position="64"/>
    </location>
</feature>
<evidence type="ECO:0000313" key="2">
    <source>
        <dbReference type="EMBL" id="CAH1999637.1"/>
    </source>
</evidence>
<dbReference type="PANTHER" id="PTHR12243">
    <property type="entry name" value="MADF DOMAIN TRANSCRIPTION FACTOR"/>
    <property type="match status" value="1"/>
</dbReference>
<dbReference type="InterPro" id="IPR006578">
    <property type="entry name" value="MADF-dom"/>
</dbReference>
<protein>
    <recommendedName>
        <fullName evidence="1">MADF domain-containing protein</fullName>
    </recommendedName>
</protein>
<proteinExistence type="predicted"/>
<sequence length="126" mass="14394">MCSGGVRTQFEVVDDLKKKWKNLRDTYSKELRKMSESRSGDSSSNHEPSWKYFTLLGFLKDQFMHLTAESNLDEGDSEIINNGDNDDISVILNEVRSPPSPIEPSTSSTQNLKKSDKMYNIFEHSI</sequence>